<dbReference type="InterPro" id="IPR017972">
    <property type="entry name" value="Cyt_P450_CS"/>
</dbReference>
<dbReference type="InterPro" id="IPR001128">
    <property type="entry name" value="Cyt_P450"/>
</dbReference>
<dbReference type="PANTHER" id="PTHR46696:SF6">
    <property type="entry name" value="P450, PUTATIVE (EUROFUNG)-RELATED"/>
    <property type="match status" value="1"/>
</dbReference>
<dbReference type="GO" id="GO:0016705">
    <property type="term" value="F:oxidoreductase activity, acting on paired donors, with incorporation or reduction of molecular oxygen"/>
    <property type="evidence" value="ECO:0007669"/>
    <property type="project" value="InterPro"/>
</dbReference>
<keyword evidence="2" id="KW-0503">Monooxygenase</keyword>
<dbReference type="InterPro" id="IPR036396">
    <property type="entry name" value="Cyt_P450_sf"/>
</dbReference>
<keyword evidence="2" id="KW-0349">Heme</keyword>
<evidence type="ECO:0000256" key="1">
    <source>
        <dbReference type="ARBA" id="ARBA00010617"/>
    </source>
</evidence>
<dbReference type="AlphaFoldDB" id="A0A7X6HEX9"/>
<dbReference type="PRINTS" id="PR00385">
    <property type="entry name" value="P450"/>
</dbReference>
<protein>
    <submittedName>
        <fullName evidence="3">Cytochrome P450</fullName>
    </submittedName>
</protein>
<sequence length="403" mass="45227">MTATKDLSRPAHVPTELVIDFDWFNFGTKFDDLQLEWERLREKAPGGIFWTPRNGGHWVPLGGEDVATVLSDYTRFSAIDIYIPANVNRTAQLIPIEMDPPEQLDFRKIIIPFLASKNLQPVEDRARALTISLIEGFLARGECEFVSEFAAILPVAVFLDLMGLPQDDREMLRGFGEQITRSSDPEQRLNSQKALEGYLLGWMEQRRQDPGDDLLSAIVTADVNGREITETEALMLAMNVLLGGLDTVVNMLGFFALFLARNPGHRKQLIENPELVKPAVEELMRRHSIVANGRRVIQDTEMSGAQLRAGDMILGSTVLYGTDASITSDPFTVDFERESSKHIAFGKGNHVCPGQHLARRELKVFLEEWMKRIPDFSLQSTDQLQIAVGHVAGLTSLELRWPS</sequence>
<dbReference type="PRINTS" id="PR00359">
    <property type="entry name" value="BP450"/>
</dbReference>
<evidence type="ECO:0000313" key="4">
    <source>
        <dbReference type="Proteomes" id="UP000544090"/>
    </source>
</evidence>
<dbReference type="PANTHER" id="PTHR46696">
    <property type="entry name" value="P450, PUTATIVE (EUROFUNG)-RELATED"/>
    <property type="match status" value="1"/>
</dbReference>
<gene>
    <name evidence="3" type="ORF">HGG74_15485</name>
</gene>
<dbReference type="Proteomes" id="UP000544090">
    <property type="component" value="Unassembled WGS sequence"/>
</dbReference>
<evidence type="ECO:0000256" key="2">
    <source>
        <dbReference type="RuleBase" id="RU000461"/>
    </source>
</evidence>
<dbReference type="RefSeq" id="WP_168487770.1">
    <property type="nucleotide sequence ID" value="NZ_JAAZSQ010000017.1"/>
</dbReference>
<dbReference type="PROSITE" id="PS00086">
    <property type="entry name" value="CYTOCHROME_P450"/>
    <property type="match status" value="1"/>
</dbReference>
<dbReference type="GO" id="GO:0020037">
    <property type="term" value="F:heme binding"/>
    <property type="evidence" value="ECO:0007669"/>
    <property type="project" value="InterPro"/>
</dbReference>
<dbReference type="Gene3D" id="1.10.630.10">
    <property type="entry name" value="Cytochrome P450"/>
    <property type="match status" value="1"/>
</dbReference>
<comment type="caution">
    <text evidence="3">The sequence shown here is derived from an EMBL/GenBank/DDBJ whole genome shotgun (WGS) entry which is preliminary data.</text>
</comment>
<proteinExistence type="inferred from homology"/>
<evidence type="ECO:0000313" key="3">
    <source>
        <dbReference type="EMBL" id="NKX55917.1"/>
    </source>
</evidence>
<name>A0A7X6HEX9_9MICC</name>
<keyword evidence="4" id="KW-1185">Reference proteome</keyword>
<dbReference type="SUPFAM" id="SSF48264">
    <property type="entry name" value="Cytochrome P450"/>
    <property type="match status" value="1"/>
</dbReference>
<dbReference type="InterPro" id="IPR002397">
    <property type="entry name" value="Cyt_P450_B"/>
</dbReference>
<dbReference type="GO" id="GO:0004497">
    <property type="term" value="F:monooxygenase activity"/>
    <property type="evidence" value="ECO:0007669"/>
    <property type="project" value="UniProtKB-KW"/>
</dbReference>
<dbReference type="GO" id="GO:0005506">
    <property type="term" value="F:iron ion binding"/>
    <property type="evidence" value="ECO:0007669"/>
    <property type="project" value="InterPro"/>
</dbReference>
<dbReference type="CDD" id="cd11035">
    <property type="entry name" value="P450cam-like"/>
    <property type="match status" value="1"/>
</dbReference>
<comment type="similarity">
    <text evidence="1 2">Belongs to the cytochrome P450 family.</text>
</comment>
<dbReference type="Pfam" id="PF00067">
    <property type="entry name" value="p450"/>
    <property type="match status" value="1"/>
</dbReference>
<reference evidence="3 4" key="1">
    <citation type="submission" date="2020-04" db="EMBL/GenBank/DDBJ databases">
        <title>Arthrobacter sp. nov.</title>
        <authorList>
            <person name="Liu S."/>
        </authorList>
    </citation>
    <scope>NUCLEOTIDE SEQUENCE [LARGE SCALE GENOMIC DNA]</scope>
    <source>
        <strain evidence="3 4">E918</strain>
    </source>
</reference>
<organism evidence="3 4">
    <name type="scientific">Arthrobacter mobilis</name>
    <dbReference type="NCBI Taxonomy" id="2724944"/>
    <lineage>
        <taxon>Bacteria</taxon>
        <taxon>Bacillati</taxon>
        <taxon>Actinomycetota</taxon>
        <taxon>Actinomycetes</taxon>
        <taxon>Micrococcales</taxon>
        <taxon>Micrococcaceae</taxon>
        <taxon>Arthrobacter</taxon>
    </lineage>
</organism>
<keyword evidence="2" id="KW-0560">Oxidoreductase</keyword>
<dbReference type="EMBL" id="JAAZSQ010000017">
    <property type="protein sequence ID" value="NKX55917.1"/>
    <property type="molecule type" value="Genomic_DNA"/>
</dbReference>
<accession>A0A7X6HEX9</accession>
<keyword evidence="2" id="KW-0408">Iron</keyword>
<keyword evidence="2" id="KW-0479">Metal-binding</keyword>